<dbReference type="InterPro" id="IPR022369">
    <property type="entry name" value="Integral_membrane_TerC_rswitch"/>
</dbReference>
<dbReference type="NCBIfam" id="TIGR03718">
    <property type="entry name" value="R_switched_Alx"/>
    <property type="match status" value="1"/>
</dbReference>
<feature type="transmembrane region" description="Helical" evidence="5">
    <location>
        <begin position="287"/>
        <end position="306"/>
    </location>
</feature>
<feature type="transmembrane region" description="Helical" evidence="5">
    <location>
        <begin position="76"/>
        <end position="96"/>
    </location>
</feature>
<evidence type="ECO:0000256" key="3">
    <source>
        <dbReference type="ARBA" id="ARBA00022989"/>
    </source>
</evidence>
<feature type="transmembrane region" description="Helical" evidence="5">
    <location>
        <begin position="223"/>
        <end position="244"/>
    </location>
</feature>
<gene>
    <name evidence="6" type="ORF">UFOPK3204_00274</name>
</gene>
<accession>A0A6J6ZQA3</accession>
<dbReference type="GO" id="GO:0016020">
    <property type="term" value="C:membrane"/>
    <property type="evidence" value="ECO:0007669"/>
    <property type="project" value="UniProtKB-SubCell"/>
</dbReference>
<protein>
    <submittedName>
        <fullName evidence="6">Unannotated protein</fullName>
    </submittedName>
</protein>
<dbReference type="EMBL" id="CAFABK010000007">
    <property type="protein sequence ID" value="CAB4822964.1"/>
    <property type="molecule type" value="Genomic_DNA"/>
</dbReference>
<evidence type="ECO:0000256" key="1">
    <source>
        <dbReference type="ARBA" id="ARBA00004141"/>
    </source>
</evidence>
<dbReference type="InterPro" id="IPR005496">
    <property type="entry name" value="Integral_membrane_TerC"/>
</dbReference>
<dbReference type="PANTHER" id="PTHR30238:SF0">
    <property type="entry name" value="THYLAKOID MEMBRANE PROTEIN TERC, CHLOROPLASTIC"/>
    <property type="match status" value="1"/>
</dbReference>
<proteinExistence type="predicted"/>
<keyword evidence="3 5" id="KW-1133">Transmembrane helix</keyword>
<feature type="transmembrane region" description="Helical" evidence="5">
    <location>
        <begin position="129"/>
        <end position="148"/>
    </location>
</feature>
<evidence type="ECO:0000256" key="2">
    <source>
        <dbReference type="ARBA" id="ARBA00022692"/>
    </source>
</evidence>
<dbReference type="PANTHER" id="PTHR30238">
    <property type="entry name" value="MEMBRANE BOUND PREDICTED REDOX MODULATOR"/>
    <property type="match status" value="1"/>
</dbReference>
<keyword evidence="4 5" id="KW-0472">Membrane</keyword>
<feature type="transmembrane region" description="Helical" evidence="5">
    <location>
        <begin position="6"/>
        <end position="26"/>
    </location>
</feature>
<comment type="subcellular location">
    <subcellularLocation>
        <location evidence="1">Membrane</location>
        <topology evidence="1">Multi-pass membrane protein</topology>
    </subcellularLocation>
</comment>
<sequence length="312" mass="34540">MDVPMWLWVVTVVGLIGVITVDLIIVDRRPHHFSSTDAARWVVFYISLAVLFAIFVGFYFGWSFAGQFTAGYLTEYSLSVDNLFVFLIIMTAFAVPDVHQHRVLLVGIVIALILRAVLIIIGAELIARFTGVFFLFGAFLFYTAYKVWTDKGGDPDPEGNGFVRFVGRRFPTTTEFHGTALTVRIDGHRMLTPMAMVMIAIGTTDLLFALDSIPAVFGITSEAYLVFAANAFALMGLRQLFFLLKGFLGKLHHLNKGLAIILAFIGVKLVLEAIHATTEIPVPLIPVWFSLFFIVAVLSITIVASLRTKSPD</sequence>
<evidence type="ECO:0000256" key="4">
    <source>
        <dbReference type="ARBA" id="ARBA00023136"/>
    </source>
</evidence>
<evidence type="ECO:0000313" key="6">
    <source>
        <dbReference type="EMBL" id="CAB4822964.1"/>
    </source>
</evidence>
<dbReference type="AlphaFoldDB" id="A0A6J6ZQA3"/>
<dbReference type="Pfam" id="PF03741">
    <property type="entry name" value="TerC"/>
    <property type="match status" value="1"/>
</dbReference>
<feature type="transmembrane region" description="Helical" evidence="5">
    <location>
        <begin position="256"/>
        <end position="275"/>
    </location>
</feature>
<feature type="transmembrane region" description="Helical" evidence="5">
    <location>
        <begin position="38"/>
        <end position="64"/>
    </location>
</feature>
<reference evidence="6" key="1">
    <citation type="submission" date="2020-05" db="EMBL/GenBank/DDBJ databases">
        <authorList>
            <person name="Chiriac C."/>
            <person name="Salcher M."/>
            <person name="Ghai R."/>
            <person name="Kavagutti S V."/>
        </authorList>
    </citation>
    <scope>NUCLEOTIDE SEQUENCE</scope>
</reference>
<name>A0A6J6ZQA3_9ZZZZ</name>
<evidence type="ECO:0000256" key="5">
    <source>
        <dbReference type="SAM" id="Phobius"/>
    </source>
</evidence>
<keyword evidence="2 5" id="KW-0812">Transmembrane</keyword>
<feature type="transmembrane region" description="Helical" evidence="5">
    <location>
        <begin position="103"/>
        <end position="123"/>
    </location>
</feature>
<organism evidence="6">
    <name type="scientific">freshwater metagenome</name>
    <dbReference type="NCBI Taxonomy" id="449393"/>
    <lineage>
        <taxon>unclassified sequences</taxon>
        <taxon>metagenomes</taxon>
        <taxon>ecological metagenomes</taxon>
    </lineage>
</organism>